<feature type="compositionally biased region" description="Pro residues" evidence="1">
    <location>
        <begin position="91"/>
        <end position="111"/>
    </location>
</feature>
<evidence type="ECO:0000313" key="2">
    <source>
        <dbReference type="EMBL" id="PNI11009.1"/>
    </source>
</evidence>
<feature type="region of interest" description="Disordered" evidence="1">
    <location>
        <begin position="89"/>
        <end position="111"/>
    </location>
</feature>
<comment type="caution">
    <text evidence="2">The sequence shown here is derived from an EMBL/GenBank/DDBJ whole genome shotgun (WGS) entry which is preliminary data.</text>
</comment>
<gene>
    <name evidence="2" type="ORF">CK820_G0056293</name>
</gene>
<sequence length="182" mass="19916">VRTRSPSGLKSPRVSQSRKPRDPESLLFLRCCLGSEPHNLSSLLAPEAGQEPLPKLLPQPLAGHAAWGIHGAPTSLLLAGECWGQGMAVPADPPPASPYRTSPRPPPGPLPRYRPQQHLLLPLGRLHALCPGCPLQQSLQFERGTLCAPRLWSWMKLETIILSKLSQGQKTKHRMFSLISES</sequence>
<evidence type="ECO:0000313" key="3">
    <source>
        <dbReference type="Proteomes" id="UP000236370"/>
    </source>
</evidence>
<dbReference type="AlphaFoldDB" id="A0A2J8IKG2"/>
<dbReference type="EMBL" id="NBAG03001325">
    <property type="protein sequence ID" value="PNI11009.1"/>
    <property type="molecule type" value="Genomic_DNA"/>
</dbReference>
<name>A0A2J8IKG2_PANTR</name>
<feature type="region of interest" description="Disordered" evidence="1">
    <location>
        <begin position="1"/>
        <end position="22"/>
    </location>
</feature>
<reference evidence="2 3" key="1">
    <citation type="submission" date="2017-12" db="EMBL/GenBank/DDBJ databases">
        <title>High-resolution comparative analysis of great ape genomes.</title>
        <authorList>
            <person name="Pollen A."/>
            <person name="Hastie A."/>
            <person name="Hormozdiari F."/>
            <person name="Dougherty M."/>
            <person name="Liu R."/>
            <person name="Chaisson M."/>
            <person name="Hoppe E."/>
            <person name="Hill C."/>
            <person name="Pang A."/>
            <person name="Hillier L."/>
            <person name="Baker C."/>
            <person name="Armstrong J."/>
            <person name="Shendure J."/>
            <person name="Paten B."/>
            <person name="Wilson R."/>
            <person name="Chao H."/>
            <person name="Schneider V."/>
            <person name="Ventura M."/>
            <person name="Kronenberg Z."/>
            <person name="Murali S."/>
            <person name="Gordon D."/>
            <person name="Cantsilieris S."/>
            <person name="Munson K."/>
            <person name="Nelson B."/>
            <person name="Raja A."/>
            <person name="Underwood J."/>
            <person name="Diekhans M."/>
            <person name="Fiddes I."/>
            <person name="Haussler D."/>
            <person name="Eichler E."/>
        </authorList>
    </citation>
    <scope>NUCLEOTIDE SEQUENCE [LARGE SCALE GENOMIC DNA]</scope>
    <source>
        <strain evidence="2">Yerkes chimp pedigree #C0471</strain>
    </source>
</reference>
<organism evidence="2 3">
    <name type="scientific">Pan troglodytes</name>
    <name type="common">Chimpanzee</name>
    <dbReference type="NCBI Taxonomy" id="9598"/>
    <lineage>
        <taxon>Eukaryota</taxon>
        <taxon>Metazoa</taxon>
        <taxon>Chordata</taxon>
        <taxon>Craniata</taxon>
        <taxon>Vertebrata</taxon>
        <taxon>Euteleostomi</taxon>
        <taxon>Mammalia</taxon>
        <taxon>Eutheria</taxon>
        <taxon>Euarchontoglires</taxon>
        <taxon>Primates</taxon>
        <taxon>Haplorrhini</taxon>
        <taxon>Catarrhini</taxon>
        <taxon>Hominidae</taxon>
        <taxon>Pan</taxon>
    </lineage>
</organism>
<proteinExistence type="predicted"/>
<feature type="compositionally biased region" description="Polar residues" evidence="1">
    <location>
        <begin position="1"/>
        <end position="17"/>
    </location>
</feature>
<protein>
    <submittedName>
        <fullName evidence="2">PRORY isoform 1</fullName>
    </submittedName>
</protein>
<dbReference type="Proteomes" id="UP000236370">
    <property type="component" value="Unassembled WGS sequence"/>
</dbReference>
<feature type="non-terminal residue" evidence="2">
    <location>
        <position position="1"/>
    </location>
</feature>
<evidence type="ECO:0000256" key="1">
    <source>
        <dbReference type="SAM" id="MobiDB-lite"/>
    </source>
</evidence>
<accession>A0A2J8IKG2</accession>